<dbReference type="PANTHER" id="PTHR43033">
    <property type="entry name" value="TRNA(ILE)-LYSIDINE SYNTHASE-RELATED"/>
    <property type="match status" value="1"/>
</dbReference>
<dbReference type="Pfam" id="PF01171">
    <property type="entry name" value="ATP_bind_3"/>
    <property type="match status" value="1"/>
</dbReference>
<dbReference type="NCBIfam" id="TIGR02432">
    <property type="entry name" value="lysidine_TilS_N"/>
    <property type="match status" value="1"/>
</dbReference>
<dbReference type="SUPFAM" id="SSF52402">
    <property type="entry name" value="Adenine nucleotide alpha hydrolases-like"/>
    <property type="match status" value="1"/>
</dbReference>
<comment type="catalytic activity">
    <reaction evidence="7 8">
        <text>cytidine(34) in tRNA(Ile2) + L-lysine + ATP = lysidine(34) in tRNA(Ile2) + AMP + diphosphate + H(+)</text>
        <dbReference type="Rhea" id="RHEA:43744"/>
        <dbReference type="Rhea" id="RHEA-COMP:10625"/>
        <dbReference type="Rhea" id="RHEA-COMP:10670"/>
        <dbReference type="ChEBI" id="CHEBI:15378"/>
        <dbReference type="ChEBI" id="CHEBI:30616"/>
        <dbReference type="ChEBI" id="CHEBI:32551"/>
        <dbReference type="ChEBI" id="CHEBI:33019"/>
        <dbReference type="ChEBI" id="CHEBI:82748"/>
        <dbReference type="ChEBI" id="CHEBI:83665"/>
        <dbReference type="ChEBI" id="CHEBI:456215"/>
        <dbReference type="EC" id="6.3.4.19"/>
    </reaction>
</comment>
<accession>W4QJE5</accession>
<keyword evidence="6 8" id="KW-0067">ATP-binding</keyword>
<proteinExistence type="inferred from homology"/>
<dbReference type="InterPro" id="IPR014729">
    <property type="entry name" value="Rossmann-like_a/b/a_fold"/>
</dbReference>
<evidence type="ECO:0000256" key="2">
    <source>
        <dbReference type="ARBA" id="ARBA00022490"/>
    </source>
</evidence>
<dbReference type="Gene3D" id="3.40.50.620">
    <property type="entry name" value="HUPs"/>
    <property type="match status" value="1"/>
</dbReference>
<reference evidence="10" key="1">
    <citation type="journal article" date="2014" name="Genome Announc.">
        <title>Draft Genome Sequences of Three Alkaliphilic Bacillus Strains, Bacillus wakoensis JCM 9140T, Bacillus akibai JCM 9157T, and Bacillus hemicellulosilyticus JCM 9152T.</title>
        <authorList>
            <person name="Yuki M."/>
            <person name="Oshima K."/>
            <person name="Suda W."/>
            <person name="Oshida Y."/>
            <person name="Kitamura K."/>
            <person name="Iida T."/>
            <person name="Hattori M."/>
            <person name="Ohkuma M."/>
        </authorList>
    </citation>
    <scope>NUCLEOTIDE SEQUENCE [LARGE SCALE GENOMIC DNA]</scope>
    <source>
        <strain evidence="10">JCM 9152</strain>
    </source>
</reference>
<dbReference type="Gene3D" id="3.30.465.60">
    <property type="match status" value="1"/>
</dbReference>
<evidence type="ECO:0000256" key="5">
    <source>
        <dbReference type="ARBA" id="ARBA00022741"/>
    </source>
</evidence>
<dbReference type="RefSeq" id="WP_052015985.1">
    <property type="nucleotide sequence ID" value="NZ_BAUU01000023.1"/>
</dbReference>
<feature type="domain" description="Lysidine-tRNA(Ile) synthetase C-terminal" evidence="9">
    <location>
        <begin position="382"/>
        <end position="455"/>
    </location>
</feature>
<keyword evidence="3 8" id="KW-0436">Ligase</keyword>
<keyword evidence="5 8" id="KW-0547">Nucleotide-binding</keyword>
<evidence type="ECO:0000256" key="3">
    <source>
        <dbReference type="ARBA" id="ARBA00022598"/>
    </source>
</evidence>
<dbReference type="GO" id="GO:0032267">
    <property type="term" value="F:tRNA(Ile)-lysidine synthase activity"/>
    <property type="evidence" value="ECO:0007669"/>
    <property type="project" value="UniProtKB-EC"/>
</dbReference>
<evidence type="ECO:0000256" key="7">
    <source>
        <dbReference type="ARBA" id="ARBA00048539"/>
    </source>
</evidence>
<dbReference type="STRING" id="1236971.JCM9152_3249"/>
<comment type="function">
    <text evidence="8">Ligates lysine onto the cytidine present at position 34 of the AUA codon-specific tRNA(Ile) that contains the anticodon CAU, in an ATP-dependent manner. Cytidine is converted to lysidine, thus changing the amino acid specificity of the tRNA from methionine to isoleucine.</text>
</comment>
<comment type="domain">
    <text evidence="8">The N-terminal region contains the highly conserved SGGXDS motif, predicted to be a P-loop motif involved in ATP binding.</text>
</comment>
<dbReference type="SUPFAM" id="SSF56037">
    <property type="entry name" value="PheT/TilS domain"/>
    <property type="match status" value="1"/>
</dbReference>
<dbReference type="SMART" id="SM00977">
    <property type="entry name" value="TilS_C"/>
    <property type="match status" value="1"/>
</dbReference>
<organism evidence="10 11">
    <name type="scientific">Halalkalibacter hemicellulosilyticusJCM 9152</name>
    <dbReference type="NCBI Taxonomy" id="1236971"/>
    <lineage>
        <taxon>Bacteria</taxon>
        <taxon>Bacillati</taxon>
        <taxon>Bacillota</taxon>
        <taxon>Bacilli</taxon>
        <taxon>Bacillales</taxon>
        <taxon>Bacillaceae</taxon>
        <taxon>Halalkalibacter</taxon>
    </lineage>
</organism>
<dbReference type="OrthoDB" id="9807403at2"/>
<dbReference type="InterPro" id="IPR012796">
    <property type="entry name" value="Lysidine-tRNA-synth_C"/>
</dbReference>
<keyword evidence="2 8" id="KW-0963">Cytoplasm</keyword>
<evidence type="ECO:0000256" key="4">
    <source>
        <dbReference type="ARBA" id="ARBA00022694"/>
    </source>
</evidence>
<comment type="caution">
    <text evidence="10">The sequence shown here is derived from an EMBL/GenBank/DDBJ whole genome shotgun (WGS) entry which is preliminary data.</text>
</comment>
<keyword evidence="11" id="KW-1185">Reference proteome</keyword>
<dbReference type="Pfam" id="PF11734">
    <property type="entry name" value="TilS_C"/>
    <property type="match status" value="1"/>
</dbReference>
<dbReference type="GO" id="GO:0005737">
    <property type="term" value="C:cytoplasm"/>
    <property type="evidence" value="ECO:0007669"/>
    <property type="project" value="UniProtKB-SubCell"/>
</dbReference>
<dbReference type="Proteomes" id="UP000018895">
    <property type="component" value="Unassembled WGS sequence"/>
</dbReference>
<sequence length="461" mass="53868">MEAAVLSFISKHNLLRPKQTVLVAVSGGPDSMALLHLLWSNRTALNISVCACHVHHQLRGKEADDDEVYIQQFCQEKSIPLFVEKVDVKSYATNHRVSTQVAARQLRYQWFSELAHEMENSVVATGHHGDDQMETMMMKIVSGSYALKPYGILPKRTIEKIKVIRPFLGITKGEIEHYCNKACIEPRRDSSNKSRTYTRNRFREDLLPHMKRENQKVHIHMQRQSEWAYEDERFLMQLAEDKLSSIIVQKNEQIVTISRSSFVVENMPLQRRMIHLILNYLYGKYSPTVTSIHIEQVIHMIQREQPSGEHYLPHSFLFQRDYNNCHFMKEPMNKQLNQSYILSVPGFVQVADWSLHARITDKHDHESADEMVVDYDEVTLPLSVRHRLPNDRMYCRGMNGTKKIARLFIDRKIPKQERDRWPIVIDGAGRILWVPLLHRSMVANVHSMTKKRLVLSCNYEN</sequence>
<dbReference type="SUPFAM" id="SSF82829">
    <property type="entry name" value="MesJ substrate recognition domain-like"/>
    <property type="match status" value="1"/>
</dbReference>
<dbReference type="GO" id="GO:0006400">
    <property type="term" value="P:tRNA modification"/>
    <property type="evidence" value="ECO:0007669"/>
    <property type="project" value="UniProtKB-UniRule"/>
</dbReference>
<dbReference type="AlphaFoldDB" id="W4QJE5"/>
<dbReference type="NCBIfam" id="TIGR02433">
    <property type="entry name" value="lysidine_TilS_C"/>
    <property type="match status" value="1"/>
</dbReference>
<dbReference type="EC" id="6.3.4.19" evidence="8"/>
<comment type="similarity">
    <text evidence="8">Belongs to the tRNA(Ile)-lysidine synthase family.</text>
</comment>
<evidence type="ECO:0000256" key="6">
    <source>
        <dbReference type="ARBA" id="ARBA00022840"/>
    </source>
</evidence>
<evidence type="ECO:0000256" key="1">
    <source>
        <dbReference type="ARBA" id="ARBA00004496"/>
    </source>
</evidence>
<dbReference type="CDD" id="cd01992">
    <property type="entry name" value="TilS_N"/>
    <property type="match status" value="1"/>
</dbReference>
<dbReference type="InterPro" id="IPR011063">
    <property type="entry name" value="TilS/TtcA_N"/>
</dbReference>
<keyword evidence="4 8" id="KW-0819">tRNA processing</keyword>
<dbReference type="InterPro" id="IPR012795">
    <property type="entry name" value="tRNA_Ile_lys_synt_N"/>
</dbReference>
<gene>
    <name evidence="8" type="primary">tilS</name>
    <name evidence="10" type="ORF">JCM9152_3249</name>
</gene>
<protein>
    <recommendedName>
        <fullName evidence="8">tRNA(Ile)-lysidine synthase</fullName>
        <ecNumber evidence="8">6.3.4.19</ecNumber>
    </recommendedName>
    <alternativeName>
        <fullName evidence="8">tRNA(Ile)-2-lysyl-cytidine synthase</fullName>
    </alternativeName>
    <alternativeName>
        <fullName evidence="8">tRNA(Ile)-lysidine synthetase</fullName>
    </alternativeName>
</protein>
<feature type="binding site" evidence="8">
    <location>
        <begin position="26"/>
        <end position="31"/>
    </location>
    <ligand>
        <name>ATP</name>
        <dbReference type="ChEBI" id="CHEBI:30616"/>
    </ligand>
</feature>
<dbReference type="GO" id="GO:0005524">
    <property type="term" value="F:ATP binding"/>
    <property type="evidence" value="ECO:0007669"/>
    <property type="project" value="UniProtKB-UniRule"/>
</dbReference>
<evidence type="ECO:0000256" key="8">
    <source>
        <dbReference type="HAMAP-Rule" id="MF_01161"/>
    </source>
</evidence>
<dbReference type="EMBL" id="BAUU01000023">
    <property type="protein sequence ID" value="GAE31763.1"/>
    <property type="molecule type" value="Genomic_DNA"/>
</dbReference>
<name>W4QJE5_9BACI</name>
<comment type="subcellular location">
    <subcellularLocation>
        <location evidence="1 8">Cytoplasm</location>
    </subcellularLocation>
</comment>
<evidence type="ECO:0000259" key="9">
    <source>
        <dbReference type="SMART" id="SM00977"/>
    </source>
</evidence>
<evidence type="ECO:0000313" key="11">
    <source>
        <dbReference type="Proteomes" id="UP000018895"/>
    </source>
</evidence>
<dbReference type="PANTHER" id="PTHR43033:SF1">
    <property type="entry name" value="TRNA(ILE)-LYSIDINE SYNTHASE-RELATED"/>
    <property type="match status" value="1"/>
</dbReference>
<evidence type="ECO:0000313" key="10">
    <source>
        <dbReference type="EMBL" id="GAE31763.1"/>
    </source>
</evidence>
<dbReference type="InterPro" id="IPR012094">
    <property type="entry name" value="tRNA_Ile_lys_synt"/>
</dbReference>
<dbReference type="HAMAP" id="MF_01161">
    <property type="entry name" value="tRNA_Ile_lys_synt"/>
    <property type="match status" value="1"/>
</dbReference>